<name>A0A2J7PJ44_9NEOP</name>
<evidence type="ECO:0000313" key="6">
    <source>
        <dbReference type="Proteomes" id="UP000235965"/>
    </source>
</evidence>
<dbReference type="AlphaFoldDB" id="A0A2J7PJ44"/>
<feature type="repeat" description="WD" evidence="3">
    <location>
        <begin position="111"/>
        <end position="146"/>
    </location>
</feature>
<dbReference type="SUPFAM" id="SSF81383">
    <property type="entry name" value="F-box domain"/>
    <property type="match status" value="1"/>
</dbReference>
<dbReference type="SMART" id="SM00320">
    <property type="entry name" value="WD40"/>
    <property type="match status" value="5"/>
</dbReference>
<dbReference type="GO" id="GO:1990234">
    <property type="term" value="C:transferase complex"/>
    <property type="evidence" value="ECO:0007669"/>
    <property type="project" value="UniProtKB-ARBA"/>
</dbReference>
<comment type="caution">
    <text evidence="5">The sequence shown here is derived from an EMBL/GenBank/DDBJ whole genome shotgun (WGS) entry which is preliminary data.</text>
</comment>
<dbReference type="EMBL" id="NEVH01024950">
    <property type="protein sequence ID" value="PNF16362.1"/>
    <property type="molecule type" value="Genomic_DNA"/>
</dbReference>
<dbReference type="PROSITE" id="PS50082">
    <property type="entry name" value="WD_REPEATS_2"/>
    <property type="match status" value="2"/>
</dbReference>
<dbReference type="InterPro" id="IPR015943">
    <property type="entry name" value="WD40/YVTN_repeat-like_dom_sf"/>
</dbReference>
<dbReference type="PRINTS" id="PR00320">
    <property type="entry name" value="GPROTEINBRPT"/>
</dbReference>
<dbReference type="EMBL" id="NEVH01024950">
    <property type="protein sequence ID" value="PNF16363.1"/>
    <property type="molecule type" value="Genomic_DNA"/>
</dbReference>
<dbReference type="SMART" id="SM00256">
    <property type="entry name" value="FBOX"/>
    <property type="match status" value="1"/>
</dbReference>
<accession>A0A2J7PJ44</accession>
<keyword evidence="2" id="KW-0677">Repeat</keyword>
<gene>
    <name evidence="5" type="ORF">B7P43_G10497</name>
</gene>
<keyword evidence="6" id="KW-1185">Reference proteome</keyword>
<dbReference type="InterPro" id="IPR019775">
    <property type="entry name" value="WD40_repeat_CS"/>
</dbReference>
<dbReference type="SUPFAM" id="SSF50978">
    <property type="entry name" value="WD40 repeat-like"/>
    <property type="match status" value="1"/>
</dbReference>
<dbReference type="PROSITE" id="PS50181">
    <property type="entry name" value="FBOX"/>
    <property type="match status" value="1"/>
</dbReference>
<dbReference type="PROSITE" id="PS00678">
    <property type="entry name" value="WD_REPEATS_1"/>
    <property type="match status" value="1"/>
</dbReference>
<evidence type="ECO:0000313" key="5">
    <source>
        <dbReference type="EMBL" id="PNF16360.1"/>
    </source>
</evidence>
<feature type="domain" description="F-box" evidence="4">
    <location>
        <begin position="16"/>
        <end position="63"/>
    </location>
</feature>
<dbReference type="CDD" id="cd22135">
    <property type="entry name" value="F-box_FBXW9"/>
    <property type="match status" value="1"/>
</dbReference>
<evidence type="ECO:0000256" key="1">
    <source>
        <dbReference type="ARBA" id="ARBA00022574"/>
    </source>
</evidence>
<dbReference type="PANTHER" id="PTHR22847:SF637">
    <property type="entry name" value="WD REPEAT DOMAIN 5B"/>
    <property type="match status" value="1"/>
</dbReference>
<dbReference type="EMBL" id="NEVH01024950">
    <property type="protein sequence ID" value="PNF16361.1"/>
    <property type="molecule type" value="Genomic_DNA"/>
</dbReference>
<protein>
    <recommendedName>
        <fullName evidence="4">F-box domain-containing protein</fullName>
    </recommendedName>
</protein>
<reference evidence="5 6" key="1">
    <citation type="submission" date="2017-12" db="EMBL/GenBank/DDBJ databases">
        <title>Hemimetabolous genomes reveal molecular basis of termite eusociality.</title>
        <authorList>
            <person name="Harrison M.C."/>
            <person name="Jongepier E."/>
            <person name="Robertson H.M."/>
            <person name="Arning N."/>
            <person name="Bitard-Feildel T."/>
            <person name="Chao H."/>
            <person name="Childers C.P."/>
            <person name="Dinh H."/>
            <person name="Doddapaneni H."/>
            <person name="Dugan S."/>
            <person name="Gowin J."/>
            <person name="Greiner C."/>
            <person name="Han Y."/>
            <person name="Hu H."/>
            <person name="Hughes D.S.T."/>
            <person name="Huylmans A.-K."/>
            <person name="Kemena C."/>
            <person name="Kremer L.P.M."/>
            <person name="Lee S.L."/>
            <person name="Lopez-Ezquerra A."/>
            <person name="Mallet L."/>
            <person name="Monroy-Kuhn J.M."/>
            <person name="Moser A."/>
            <person name="Murali S.C."/>
            <person name="Muzny D.M."/>
            <person name="Otani S."/>
            <person name="Piulachs M.-D."/>
            <person name="Poelchau M."/>
            <person name="Qu J."/>
            <person name="Schaub F."/>
            <person name="Wada-Katsumata A."/>
            <person name="Worley K.C."/>
            <person name="Xie Q."/>
            <person name="Ylla G."/>
            <person name="Poulsen M."/>
            <person name="Gibbs R.A."/>
            <person name="Schal C."/>
            <person name="Richards S."/>
            <person name="Belles X."/>
            <person name="Korb J."/>
            <person name="Bornberg-Bauer E."/>
        </authorList>
    </citation>
    <scope>NUCLEOTIDE SEQUENCE [LARGE SCALE GENOMIC DNA]</scope>
    <source>
        <tissue evidence="5">Whole body</tissue>
    </source>
</reference>
<dbReference type="InterPro" id="IPR036322">
    <property type="entry name" value="WD40_repeat_dom_sf"/>
</dbReference>
<dbReference type="Pfam" id="PF00400">
    <property type="entry name" value="WD40"/>
    <property type="match status" value="3"/>
</dbReference>
<dbReference type="InterPro" id="IPR056828">
    <property type="entry name" value="Beta-prop_TEP1_C"/>
</dbReference>
<dbReference type="Gene3D" id="2.130.10.10">
    <property type="entry name" value="YVTN repeat-like/Quinoprotein amine dehydrogenase"/>
    <property type="match status" value="2"/>
</dbReference>
<dbReference type="InParanoid" id="A0A2J7PJ44"/>
<keyword evidence="1 3" id="KW-0853">WD repeat</keyword>
<dbReference type="Pfam" id="PF25048">
    <property type="entry name" value="Beta-prop_TEP1_C"/>
    <property type="match status" value="1"/>
</dbReference>
<evidence type="ECO:0000259" key="4">
    <source>
        <dbReference type="PROSITE" id="PS50181"/>
    </source>
</evidence>
<evidence type="ECO:0000256" key="3">
    <source>
        <dbReference type="PROSITE-ProRule" id="PRU00221"/>
    </source>
</evidence>
<dbReference type="EMBL" id="NEVH01024950">
    <property type="protein sequence ID" value="PNF16360.1"/>
    <property type="molecule type" value="Genomic_DNA"/>
</dbReference>
<feature type="repeat" description="WD" evidence="3">
    <location>
        <begin position="241"/>
        <end position="280"/>
    </location>
</feature>
<evidence type="ECO:0000256" key="2">
    <source>
        <dbReference type="ARBA" id="ARBA00022737"/>
    </source>
</evidence>
<dbReference type="STRING" id="105785.A0A2J7PJ44"/>
<dbReference type="OrthoDB" id="2305498at2759"/>
<sequence length="405" mass="45291">MCDVSAVECSDTSVKQWSLENIPVEIFLHICSYLDARFITRSLSLVCKRFHEILSDITVWRSRITKRWGNEYPPVPVDTDAFDWRLACVCIEDQYEFWNKKDVQMKPILKSDIHYAAVNAVHLMNSGLLCVSGSRDRSIVLWDLSNVVNDDTEVPYQISSDVHTGWVWKFASCGETVYSCSWDTTVRSWQLTPSLQPVSVFQCRTAVLSLDCTANLVAAGTWTRDVMLFDTRVGQSEVSLYRAHRSAVLALSMFGNFIVSASEDHTLAVWDRRAEKVLKQLNLYADKGKVNDVPMCMSFSNNLIYVGDSKGNLHLINPAQGQFNIVDSYKVGHSAQLTCVQHGMGSILTSSTDGTVRISTPTQRPETIAVISSQVGEVTGFDYKNDILVVGGTHSALEFWLPCSS</sequence>
<proteinExistence type="predicted"/>
<dbReference type="PANTHER" id="PTHR22847">
    <property type="entry name" value="WD40 REPEAT PROTEIN"/>
    <property type="match status" value="1"/>
</dbReference>
<dbReference type="InterPro" id="IPR020472">
    <property type="entry name" value="WD40_PAC1"/>
</dbReference>
<dbReference type="PROSITE" id="PS50294">
    <property type="entry name" value="WD_REPEATS_REGION"/>
    <property type="match status" value="2"/>
</dbReference>
<dbReference type="InterPro" id="IPR001680">
    <property type="entry name" value="WD40_rpt"/>
</dbReference>
<dbReference type="Proteomes" id="UP000235965">
    <property type="component" value="Unassembled WGS sequence"/>
</dbReference>
<dbReference type="InterPro" id="IPR036047">
    <property type="entry name" value="F-box-like_dom_sf"/>
</dbReference>
<dbReference type="Gene3D" id="1.20.1280.50">
    <property type="match status" value="1"/>
</dbReference>
<dbReference type="InterPro" id="IPR001810">
    <property type="entry name" value="F-box_dom"/>
</dbReference>
<dbReference type="Pfam" id="PF12937">
    <property type="entry name" value="F-box-like"/>
    <property type="match status" value="1"/>
</dbReference>
<organism evidence="5 6">
    <name type="scientific">Cryptotermes secundus</name>
    <dbReference type="NCBI Taxonomy" id="105785"/>
    <lineage>
        <taxon>Eukaryota</taxon>
        <taxon>Metazoa</taxon>
        <taxon>Ecdysozoa</taxon>
        <taxon>Arthropoda</taxon>
        <taxon>Hexapoda</taxon>
        <taxon>Insecta</taxon>
        <taxon>Pterygota</taxon>
        <taxon>Neoptera</taxon>
        <taxon>Polyneoptera</taxon>
        <taxon>Dictyoptera</taxon>
        <taxon>Blattodea</taxon>
        <taxon>Blattoidea</taxon>
        <taxon>Termitoidae</taxon>
        <taxon>Kalotermitidae</taxon>
        <taxon>Cryptotermitinae</taxon>
        <taxon>Cryptotermes</taxon>
    </lineage>
</organism>